<keyword evidence="2" id="KW-1185">Reference proteome</keyword>
<name>A0A8H7AVD6_9PLEO</name>
<dbReference type="RefSeq" id="XP_038782649.1">
    <property type="nucleotide sequence ID" value="XM_038934848.1"/>
</dbReference>
<reference evidence="1" key="2">
    <citation type="submission" date="2020-08" db="EMBL/GenBank/DDBJ databases">
        <title>Draft Genome Sequence of Cumin Blight Pathogen Alternaria burnsii.</title>
        <authorList>
            <person name="Feng Z."/>
        </authorList>
    </citation>
    <scope>NUCLEOTIDE SEQUENCE</scope>
    <source>
        <strain evidence="1">CBS107.38</strain>
    </source>
</reference>
<dbReference type="PROSITE" id="PS51257">
    <property type="entry name" value="PROKAR_LIPOPROTEIN"/>
    <property type="match status" value="1"/>
</dbReference>
<dbReference type="AlphaFoldDB" id="A0A8H7AVD6"/>
<protein>
    <submittedName>
        <fullName evidence="1">Uncharacterized protein</fullName>
    </submittedName>
</protein>
<proteinExistence type="predicted"/>
<dbReference type="EMBL" id="JAAABM010000017">
    <property type="protein sequence ID" value="KAF7672291.1"/>
    <property type="molecule type" value="Genomic_DNA"/>
</dbReference>
<dbReference type="GeneID" id="62208026"/>
<evidence type="ECO:0000313" key="1">
    <source>
        <dbReference type="EMBL" id="KAF7672291.1"/>
    </source>
</evidence>
<evidence type="ECO:0000313" key="2">
    <source>
        <dbReference type="Proteomes" id="UP000596902"/>
    </source>
</evidence>
<gene>
    <name evidence="1" type="ORF">GT037_009801</name>
</gene>
<dbReference type="Proteomes" id="UP000596902">
    <property type="component" value="Unassembled WGS sequence"/>
</dbReference>
<organism evidence="1 2">
    <name type="scientific">Alternaria burnsii</name>
    <dbReference type="NCBI Taxonomy" id="1187904"/>
    <lineage>
        <taxon>Eukaryota</taxon>
        <taxon>Fungi</taxon>
        <taxon>Dikarya</taxon>
        <taxon>Ascomycota</taxon>
        <taxon>Pezizomycotina</taxon>
        <taxon>Dothideomycetes</taxon>
        <taxon>Pleosporomycetidae</taxon>
        <taxon>Pleosporales</taxon>
        <taxon>Pleosporineae</taxon>
        <taxon>Pleosporaceae</taxon>
        <taxon>Alternaria</taxon>
        <taxon>Alternaria sect. Alternaria</taxon>
    </lineage>
</organism>
<comment type="caution">
    <text evidence="1">The sequence shown here is derived from an EMBL/GenBank/DDBJ whole genome shotgun (WGS) entry which is preliminary data.</text>
</comment>
<reference evidence="1" key="1">
    <citation type="submission" date="2020-01" db="EMBL/GenBank/DDBJ databases">
        <authorList>
            <person name="Feng Z.H.Z."/>
        </authorList>
    </citation>
    <scope>NUCLEOTIDE SEQUENCE</scope>
    <source>
        <strain evidence="1">CBS107.38</strain>
    </source>
</reference>
<accession>A0A8H7AVD6</accession>
<sequence>MGTFISRASREFLSNCTRTRVFCLQSPLSLVASSCGYLCGASWWTSGDVDLR</sequence>